<dbReference type="AlphaFoldDB" id="A0A2J6SKD3"/>
<keyword evidence="2" id="KW-1185">Reference proteome</keyword>
<sequence>MSSTLSRLISVPARLSVEVLQSPVLSNCLIIRRDPTIFREYRIQIMGREHVVQFLGLFPLQQWSNAIDCSVFCSTEFIPRAWRVLTIGIQARASSPEPFRKFYLLYHTYHYGQRDANWSLYSGPSQGSVSNVQLMPGFSSRSLPTPAETFFLKNFYPVYTPTYIASAKNLRAYS</sequence>
<evidence type="ECO:0000313" key="2">
    <source>
        <dbReference type="Proteomes" id="UP000235371"/>
    </source>
</evidence>
<dbReference type="EMBL" id="KZ613912">
    <property type="protein sequence ID" value="PMD51203.1"/>
    <property type="molecule type" value="Genomic_DNA"/>
</dbReference>
<name>A0A2J6SKD3_9HELO</name>
<accession>A0A2J6SKD3</accession>
<dbReference type="GeneID" id="36579276"/>
<dbReference type="InParanoid" id="A0A2J6SKD3"/>
<reference evidence="1 2" key="1">
    <citation type="submission" date="2016-04" db="EMBL/GenBank/DDBJ databases">
        <title>A degradative enzymes factory behind the ericoid mycorrhizal symbiosis.</title>
        <authorList>
            <consortium name="DOE Joint Genome Institute"/>
            <person name="Martino E."/>
            <person name="Morin E."/>
            <person name="Grelet G."/>
            <person name="Kuo A."/>
            <person name="Kohler A."/>
            <person name="Daghino S."/>
            <person name="Barry K."/>
            <person name="Choi C."/>
            <person name="Cichocki N."/>
            <person name="Clum A."/>
            <person name="Copeland A."/>
            <person name="Hainaut M."/>
            <person name="Haridas S."/>
            <person name="Labutti K."/>
            <person name="Lindquist E."/>
            <person name="Lipzen A."/>
            <person name="Khouja H.-R."/>
            <person name="Murat C."/>
            <person name="Ohm R."/>
            <person name="Olson A."/>
            <person name="Spatafora J."/>
            <person name="Veneault-Fourrey C."/>
            <person name="Henrissat B."/>
            <person name="Grigoriev I."/>
            <person name="Martin F."/>
            <person name="Perotto S."/>
        </authorList>
    </citation>
    <scope>NUCLEOTIDE SEQUENCE [LARGE SCALE GENOMIC DNA]</scope>
    <source>
        <strain evidence="1 2">E</strain>
    </source>
</reference>
<dbReference type="RefSeq" id="XP_024728107.1">
    <property type="nucleotide sequence ID" value="XM_024871194.1"/>
</dbReference>
<organism evidence="1 2">
    <name type="scientific">Hyaloscypha bicolor E</name>
    <dbReference type="NCBI Taxonomy" id="1095630"/>
    <lineage>
        <taxon>Eukaryota</taxon>
        <taxon>Fungi</taxon>
        <taxon>Dikarya</taxon>
        <taxon>Ascomycota</taxon>
        <taxon>Pezizomycotina</taxon>
        <taxon>Leotiomycetes</taxon>
        <taxon>Helotiales</taxon>
        <taxon>Hyaloscyphaceae</taxon>
        <taxon>Hyaloscypha</taxon>
        <taxon>Hyaloscypha bicolor</taxon>
    </lineage>
</organism>
<dbReference type="Proteomes" id="UP000235371">
    <property type="component" value="Unassembled WGS sequence"/>
</dbReference>
<protein>
    <submittedName>
        <fullName evidence="1">Uncharacterized protein</fullName>
    </submittedName>
</protein>
<proteinExistence type="predicted"/>
<evidence type="ECO:0000313" key="1">
    <source>
        <dbReference type="EMBL" id="PMD51203.1"/>
    </source>
</evidence>
<gene>
    <name evidence="1" type="ORF">K444DRAFT_227125</name>
</gene>